<proteinExistence type="predicted"/>
<dbReference type="InterPro" id="IPR029062">
    <property type="entry name" value="Class_I_gatase-like"/>
</dbReference>
<dbReference type="Gene3D" id="3.40.50.880">
    <property type="match status" value="1"/>
</dbReference>
<evidence type="ECO:0000313" key="2">
    <source>
        <dbReference type="EMBL" id="GAA4629010.1"/>
    </source>
</evidence>
<dbReference type="Proteomes" id="UP001501442">
    <property type="component" value="Unassembled WGS sequence"/>
</dbReference>
<protein>
    <recommendedName>
        <fullName evidence="1">ThuA-like domain-containing protein</fullName>
    </recommendedName>
</protein>
<dbReference type="RefSeq" id="WP_345433189.1">
    <property type="nucleotide sequence ID" value="NZ_BAABHK010000006.1"/>
</dbReference>
<dbReference type="EMBL" id="BAABHK010000006">
    <property type="protein sequence ID" value="GAA4629010.1"/>
    <property type="molecule type" value="Genomic_DNA"/>
</dbReference>
<keyword evidence="3" id="KW-1185">Reference proteome</keyword>
<dbReference type="InterPro" id="IPR029010">
    <property type="entry name" value="ThuA-like"/>
</dbReference>
<evidence type="ECO:0000313" key="3">
    <source>
        <dbReference type="Proteomes" id="UP001501442"/>
    </source>
</evidence>
<gene>
    <name evidence="2" type="ORF">GCM10023196_047840</name>
</gene>
<dbReference type="PANTHER" id="PTHR40469:SF2">
    <property type="entry name" value="GALACTOSE-BINDING DOMAIN-LIKE SUPERFAMILY PROTEIN"/>
    <property type="match status" value="1"/>
</dbReference>
<reference evidence="3" key="1">
    <citation type="journal article" date="2019" name="Int. J. Syst. Evol. Microbiol.">
        <title>The Global Catalogue of Microorganisms (GCM) 10K type strain sequencing project: providing services to taxonomists for standard genome sequencing and annotation.</title>
        <authorList>
            <consortium name="The Broad Institute Genomics Platform"/>
            <consortium name="The Broad Institute Genome Sequencing Center for Infectious Disease"/>
            <person name="Wu L."/>
            <person name="Ma J."/>
        </authorList>
    </citation>
    <scope>NUCLEOTIDE SEQUENCE [LARGE SCALE GENOMIC DNA]</scope>
    <source>
        <strain evidence="3">JCM 17939</strain>
    </source>
</reference>
<name>A0ABP8UH15_9ACTN</name>
<comment type="caution">
    <text evidence="2">The sequence shown here is derived from an EMBL/GenBank/DDBJ whole genome shotgun (WGS) entry which is preliminary data.</text>
</comment>
<sequence>MAGRSILVYTRTTAYRHDSISAGVAAFRELGARHRFSVHATEDPAAFTTEQPSAWDAVVFLSTSGDVLEPAGRQALRRYVAEGGGFLGVHSAACTEYDWPEYGALLGARFNGHPEMQPGLVKVLDRIHPATAHLPERWHRTDEWYDFRDGPAQVRVLATVDEHSYRGGRMGPHHPLVWCREYGAGRTFYTALGHAAEAFAEPDFREHLLGALRWTAGWTPDGSADGPAAGDAETPG</sequence>
<dbReference type="SUPFAM" id="SSF52317">
    <property type="entry name" value="Class I glutamine amidotransferase-like"/>
    <property type="match status" value="1"/>
</dbReference>
<dbReference type="PANTHER" id="PTHR40469">
    <property type="entry name" value="SECRETED GLYCOSYL HYDROLASE"/>
    <property type="match status" value="1"/>
</dbReference>
<accession>A0ABP8UH15</accession>
<dbReference type="Pfam" id="PF06283">
    <property type="entry name" value="ThuA"/>
    <property type="match status" value="1"/>
</dbReference>
<organism evidence="2 3">
    <name type="scientific">Actinoallomurus vinaceus</name>
    <dbReference type="NCBI Taxonomy" id="1080074"/>
    <lineage>
        <taxon>Bacteria</taxon>
        <taxon>Bacillati</taxon>
        <taxon>Actinomycetota</taxon>
        <taxon>Actinomycetes</taxon>
        <taxon>Streptosporangiales</taxon>
        <taxon>Thermomonosporaceae</taxon>
        <taxon>Actinoallomurus</taxon>
    </lineage>
</organism>
<evidence type="ECO:0000259" key="1">
    <source>
        <dbReference type="Pfam" id="PF06283"/>
    </source>
</evidence>
<feature type="domain" description="ThuA-like" evidence="1">
    <location>
        <begin position="6"/>
        <end position="215"/>
    </location>
</feature>